<organism evidence="5 6">
    <name type="scientific">Rhodothalassium salexigens DSM 2132</name>
    <dbReference type="NCBI Taxonomy" id="1188247"/>
    <lineage>
        <taxon>Bacteria</taxon>
        <taxon>Pseudomonadati</taxon>
        <taxon>Pseudomonadota</taxon>
        <taxon>Alphaproteobacteria</taxon>
        <taxon>Rhodothalassiales</taxon>
        <taxon>Rhodothalassiaceae</taxon>
        <taxon>Rhodothalassium</taxon>
    </lineage>
</organism>
<feature type="active site" description="Proton donor" evidence="3">
    <location>
        <position position="101"/>
    </location>
</feature>
<dbReference type="Proteomes" id="UP000295399">
    <property type="component" value="Unassembled WGS sequence"/>
</dbReference>
<dbReference type="GO" id="GO:0019316">
    <property type="term" value="P:D-allose catabolic process"/>
    <property type="evidence" value="ECO:0007669"/>
    <property type="project" value="TreeGrafter"/>
</dbReference>
<dbReference type="NCBIfam" id="NF004051">
    <property type="entry name" value="PRK05571.1"/>
    <property type="match status" value="1"/>
</dbReference>
<feature type="binding site" evidence="4">
    <location>
        <position position="139"/>
    </location>
    <ligand>
        <name>D-ribulose 5-phosphate</name>
        <dbReference type="ChEBI" id="CHEBI:58121"/>
    </ligand>
</feature>
<dbReference type="InParanoid" id="A0A4R2PVE1"/>
<evidence type="ECO:0000313" key="5">
    <source>
        <dbReference type="EMBL" id="TCP38155.1"/>
    </source>
</evidence>
<feature type="binding site" evidence="4">
    <location>
        <position position="135"/>
    </location>
    <ligand>
        <name>D-ribulose 5-phosphate</name>
        <dbReference type="ChEBI" id="CHEBI:58121"/>
    </ligand>
</feature>
<feature type="binding site" evidence="4">
    <location>
        <position position="102"/>
    </location>
    <ligand>
        <name>D-ribulose 5-phosphate</name>
        <dbReference type="ChEBI" id="CHEBI:58121"/>
    </ligand>
</feature>
<dbReference type="EMBL" id="SLXO01000001">
    <property type="protein sequence ID" value="TCP38155.1"/>
    <property type="molecule type" value="Genomic_DNA"/>
</dbReference>
<evidence type="ECO:0000256" key="2">
    <source>
        <dbReference type="ARBA" id="ARBA00023235"/>
    </source>
</evidence>
<dbReference type="PANTHER" id="PTHR30345">
    <property type="entry name" value="RIBOSE-5-PHOSPHATE ISOMERASE B"/>
    <property type="match status" value="1"/>
</dbReference>
<protein>
    <submittedName>
        <fullName evidence="5">Ribose-5-phosphate isomerase</fullName>
    </submittedName>
</protein>
<dbReference type="NCBIfam" id="TIGR01120">
    <property type="entry name" value="rpiB"/>
    <property type="match status" value="1"/>
</dbReference>
<sequence length="147" mass="15356">MTKPSIAMAADHAGVTLKNMLADHLRHAGYPVEDLGTHDGESVDYPDYGRALADHVATGKAQFGVAVCGSGIGISIAANRNPAVRAALVSTAEAAELARQHNDANILALGARLIDSETARACLDRFLATAFEGGRHARRVDKLTGTP</sequence>
<comment type="caution">
    <text evidence="5">The sequence shown here is derived from an EMBL/GenBank/DDBJ whole genome shotgun (WGS) entry which is preliminary data.</text>
</comment>
<evidence type="ECO:0000256" key="1">
    <source>
        <dbReference type="ARBA" id="ARBA00008754"/>
    </source>
</evidence>
<dbReference type="PANTHER" id="PTHR30345:SF0">
    <property type="entry name" value="DNA DAMAGE-REPAIR_TOLERATION PROTEIN DRT102"/>
    <property type="match status" value="1"/>
</dbReference>
<dbReference type="SUPFAM" id="SSF89623">
    <property type="entry name" value="Ribose/Galactose isomerase RpiB/AlsB"/>
    <property type="match status" value="1"/>
</dbReference>
<dbReference type="RefSeq" id="WP_132706402.1">
    <property type="nucleotide sequence ID" value="NZ_JACIGF010000001.1"/>
</dbReference>
<name>A0A4R2PVE1_RHOSA</name>
<feature type="binding site" evidence="4">
    <location>
        <position position="112"/>
    </location>
    <ligand>
        <name>D-ribulose 5-phosphate</name>
        <dbReference type="ChEBI" id="CHEBI:58121"/>
    </ligand>
</feature>
<reference evidence="5 6" key="1">
    <citation type="submission" date="2019-03" db="EMBL/GenBank/DDBJ databases">
        <title>Genomic Encyclopedia of Type Strains, Phase IV (KMG-IV): sequencing the most valuable type-strain genomes for metagenomic binning, comparative biology and taxonomic classification.</title>
        <authorList>
            <person name="Goeker M."/>
        </authorList>
    </citation>
    <scope>NUCLEOTIDE SEQUENCE [LARGE SCALE GENOMIC DNA]</scope>
    <source>
        <strain evidence="5 6">DSM 2132</strain>
    </source>
</reference>
<evidence type="ECO:0000256" key="4">
    <source>
        <dbReference type="PIRSR" id="PIRSR005384-2"/>
    </source>
</evidence>
<feature type="binding site" evidence="4">
    <location>
        <begin position="11"/>
        <end position="12"/>
    </location>
    <ligand>
        <name>D-ribulose 5-phosphate</name>
        <dbReference type="ChEBI" id="CHEBI:58121"/>
    </ligand>
</feature>
<dbReference type="NCBIfam" id="TIGR00689">
    <property type="entry name" value="rpiB_lacA_lacB"/>
    <property type="match status" value="1"/>
</dbReference>
<dbReference type="GO" id="GO:0004751">
    <property type="term" value="F:ribose-5-phosphate isomerase activity"/>
    <property type="evidence" value="ECO:0007669"/>
    <property type="project" value="TreeGrafter"/>
</dbReference>
<feature type="binding site" evidence="4">
    <location>
        <begin position="69"/>
        <end position="73"/>
    </location>
    <ligand>
        <name>D-ribulose 5-phosphate</name>
        <dbReference type="ChEBI" id="CHEBI:58121"/>
    </ligand>
</feature>
<dbReference type="InterPro" id="IPR004785">
    <property type="entry name" value="RpiB"/>
</dbReference>
<dbReference type="OrthoDB" id="1778624at2"/>
<evidence type="ECO:0000256" key="3">
    <source>
        <dbReference type="PIRSR" id="PIRSR005384-1"/>
    </source>
</evidence>
<dbReference type="AlphaFoldDB" id="A0A4R2PVE1"/>
<dbReference type="FunCoup" id="A0A4R2PVE1">
    <property type="interactions" value="241"/>
</dbReference>
<dbReference type="Pfam" id="PF02502">
    <property type="entry name" value="LacAB_rpiB"/>
    <property type="match status" value="1"/>
</dbReference>
<gene>
    <name evidence="5" type="ORF">EV659_10151</name>
</gene>
<dbReference type="InterPro" id="IPR003500">
    <property type="entry name" value="RpiB_LacA_LacB"/>
</dbReference>
<comment type="similarity">
    <text evidence="1">Belongs to the LacAB/RpiB family.</text>
</comment>
<keyword evidence="6" id="KW-1185">Reference proteome</keyword>
<dbReference type="GO" id="GO:0009052">
    <property type="term" value="P:pentose-phosphate shunt, non-oxidative branch"/>
    <property type="evidence" value="ECO:0007669"/>
    <property type="project" value="TreeGrafter"/>
</dbReference>
<accession>A0A4R2PVE1</accession>
<dbReference type="InterPro" id="IPR036569">
    <property type="entry name" value="RpiB_LacA_LacB_sf"/>
</dbReference>
<dbReference type="Gene3D" id="3.40.1400.10">
    <property type="entry name" value="Sugar-phosphate isomerase, RpiB/LacA/LacB"/>
    <property type="match status" value="1"/>
</dbReference>
<evidence type="ECO:0000313" key="6">
    <source>
        <dbReference type="Proteomes" id="UP000295399"/>
    </source>
</evidence>
<feature type="active site" description="Proton acceptor" evidence="3">
    <location>
        <position position="68"/>
    </location>
</feature>
<dbReference type="PIRSF" id="PIRSF005384">
    <property type="entry name" value="RpiB_LacA_B"/>
    <property type="match status" value="1"/>
</dbReference>
<keyword evidence="2 5" id="KW-0413">Isomerase</keyword>
<proteinExistence type="inferred from homology"/>